<evidence type="ECO:0000313" key="1">
    <source>
        <dbReference type="EMBL" id="KMW70435.1"/>
    </source>
</evidence>
<name>A0A0J9EZ08_9CYAN</name>
<reference evidence="1 2" key="1">
    <citation type="submission" date="2015-06" db="EMBL/GenBank/DDBJ databases">
        <title>Draft genome assembly of filamentous brackish cyanobacterium Limnoraphis robusta strain CS-951.</title>
        <authorList>
            <person name="Willis A."/>
            <person name="Parks M."/>
            <person name="Burford M.A."/>
        </authorList>
    </citation>
    <scope>NUCLEOTIDE SEQUENCE [LARGE SCALE GENOMIC DNA]</scope>
    <source>
        <strain evidence="1 2">CS-951</strain>
    </source>
</reference>
<accession>A0A0J9EZ08</accession>
<dbReference type="EMBL" id="LATL02000170">
    <property type="protein sequence ID" value="KMW70435.1"/>
    <property type="molecule type" value="Genomic_DNA"/>
</dbReference>
<comment type="caution">
    <text evidence="1">The sequence shown here is derived from an EMBL/GenBank/DDBJ whole genome shotgun (WGS) entry which is preliminary data.</text>
</comment>
<evidence type="ECO:0000313" key="2">
    <source>
        <dbReference type="Proteomes" id="UP000033607"/>
    </source>
</evidence>
<organism evidence="1 2">
    <name type="scientific">Limnoraphis robusta CS-951</name>
    <dbReference type="NCBI Taxonomy" id="1637645"/>
    <lineage>
        <taxon>Bacteria</taxon>
        <taxon>Bacillati</taxon>
        <taxon>Cyanobacteriota</taxon>
        <taxon>Cyanophyceae</taxon>
        <taxon>Oscillatoriophycideae</taxon>
        <taxon>Oscillatoriales</taxon>
        <taxon>Sirenicapillariaceae</taxon>
        <taxon>Limnoraphis</taxon>
    </lineage>
</organism>
<gene>
    <name evidence="1" type="ORF">WN50_35360</name>
</gene>
<dbReference type="RefSeq" id="WP_049559604.1">
    <property type="nucleotide sequence ID" value="NZ_LATL02000170.1"/>
</dbReference>
<sequence>MEVLRQNIAIARDFQPMTAQEMQALRERVVPYATDGRFELFKSSKKFDADVGRKQHGFPTQDQLPT</sequence>
<proteinExistence type="predicted"/>
<protein>
    <submittedName>
        <fullName evidence="1">Uncharacterized protein</fullName>
    </submittedName>
</protein>
<dbReference type="Proteomes" id="UP000033607">
    <property type="component" value="Unassembled WGS sequence"/>
</dbReference>
<dbReference type="AlphaFoldDB" id="A0A0J9EZ08"/>